<accession>A0A2K2DD45</accession>
<dbReference type="EnsemblPlants" id="PNT72189">
    <property type="protein sequence ID" value="PNT72189"/>
    <property type="gene ID" value="BRADI_2g41055v3"/>
</dbReference>
<organism evidence="4">
    <name type="scientific">Brachypodium distachyon</name>
    <name type="common">Purple false brome</name>
    <name type="synonym">Trachynia distachya</name>
    <dbReference type="NCBI Taxonomy" id="15368"/>
    <lineage>
        <taxon>Eukaryota</taxon>
        <taxon>Viridiplantae</taxon>
        <taxon>Streptophyta</taxon>
        <taxon>Embryophyta</taxon>
        <taxon>Tracheophyta</taxon>
        <taxon>Spermatophyta</taxon>
        <taxon>Magnoliopsida</taxon>
        <taxon>Liliopsida</taxon>
        <taxon>Poales</taxon>
        <taxon>Poaceae</taxon>
        <taxon>BOP clade</taxon>
        <taxon>Pooideae</taxon>
        <taxon>Stipodae</taxon>
        <taxon>Brachypodieae</taxon>
        <taxon>Brachypodium</taxon>
    </lineage>
</organism>
<dbReference type="Proteomes" id="UP000008810">
    <property type="component" value="Chromosome 2"/>
</dbReference>
<evidence type="ECO:0000313" key="5">
    <source>
        <dbReference type="EnsemblPlants" id="PNT72189"/>
    </source>
</evidence>
<feature type="coiled-coil region" evidence="3">
    <location>
        <begin position="166"/>
        <end position="214"/>
    </location>
</feature>
<dbReference type="InterPro" id="IPR007930">
    <property type="entry name" value="DUF724"/>
</dbReference>
<gene>
    <name evidence="4" type="ORF">BRADI_2g41055v3</name>
</gene>
<dbReference type="Gramene" id="PNT72189">
    <property type="protein sequence ID" value="PNT72189"/>
    <property type="gene ID" value="BRADI_2g41055v3"/>
</dbReference>
<proteinExistence type="predicted"/>
<reference evidence="4" key="2">
    <citation type="submission" date="2017-06" db="EMBL/GenBank/DDBJ databases">
        <title>WGS assembly of Brachypodium distachyon.</title>
        <authorList>
            <consortium name="The International Brachypodium Initiative"/>
            <person name="Lucas S."/>
            <person name="Harmon-Smith M."/>
            <person name="Lail K."/>
            <person name="Tice H."/>
            <person name="Grimwood J."/>
            <person name="Bruce D."/>
            <person name="Barry K."/>
            <person name="Shu S."/>
            <person name="Lindquist E."/>
            <person name="Wang M."/>
            <person name="Pitluck S."/>
            <person name="Vogel J.P."/>
            <person name="Garvin D.F."/>
            <person name="Mockler T.C."/>
            <person name="Schmutz J."/>
            <person name="Rokhsar D."/>
            <person name="Bevan M.W."/>
        </authorList>
    </citation>
    <scope>NUCLEOTIDE SEQUENCE</scope>
    <source>
        <strain evidence="4">Bd21</strain>
    </source>
</reference>
<keyword evidence="2" id="KW-0341">Growth regulation</keyword>
<keyword evidence="3" id="KW-0175">Coiled coil</keyword>
<evidence type="ECO:0000313" key="4">
    <source>
        <dbReference type="EMBL" id="PNT72189.1"/>
    </source>
</evidence>
<reference evidence="4 5" key="1">
    <citation type="journal article" date="2010" name="Nature">
        <title>Genome sequencing and analysis of the model grass Brachypodium distachyon.</title>
        <authorList>
            <consortium name="International Brachypodium Initiative"/>
        </authorList>
    </citation>
    <scope>NUCLEOTIDE SEQUENCE [LARGE SCALE GENOMIC DNA]</scope>
    <source>
        <strain evidence="4 5">Bd21</strain>
    </source>
</reference>
<dbReference type="InParanoid" id="A0A2K2DD45"/>
<evidence type="ECO:0000256" key="1">
    <source>
        <dbReference type="ARBA" id="ARBA00022448"/>
    </source>
</evidence>
<sequence length="222" mass="24911">MAVVNNIADICPMEEAHCNLQIIMNSPNNTNPSKLITSSFILRPHARVEVLTRLPQNPHFSKLMPDCHPEFREGNAVGLMISFANLASIQNMRIQDDDQEMSSLSELEENGFEVGALRSRLENLLCIKNHQMDLKGKKEILEQDILEKEGAYNGVDQQLTMLDIGIRELKEMLLNAQEKKALLVEQRAAKGSEIAELQVDARRAEESFMSAERDFSHAAAAP</sequence>
<dbReference type="AlphaFoldDB" id="A0A2K2DD45"/>
<dbReference type="OrthoDB" id="687110at2759"/>
<evidence type="ECO:0000256" key="2">
    <source>
        <dbReference type="ARBA" id="ARBA00022604"/>
    </source>
</evidence>
<keyword evidence="1" id="KW-0813">Transport</keyword>
<keyword evidence="6" id="KW-1185">Reference proteome</keyword>
<dbReference type="EMBL" id="CM000881">
    <property type="protein sequence ID" value="PNT72189.1"/>
    <property type="molecule type" value="Genomic_DNA"/>
</dbReference>
<evidence type="ECO:0000313" key="6">
    <source>
        <dbReference type="Proteomes" id="UP000008810"/>
    </source>
</evidence>
<evidence type="ECO:0000256" key="3">
    <source>
        <dbReference type="SAM" id="Coils"/>
    </source>
</evidence>
<name>A0A2K2DD45_BRADI</name>
<protein>
    <submittedName>
        <fullName evidence="4 5">Uncharacterized protein</fullName>
    </submittedName>
</protein>
<reference evidence="5" key="3">
    <citation type="submission" date="2018-08" db="UniProtKB">
        <authorList>
            <consortium name="EnsemblPlants"/>
        </authorList>
    </citation>
    <scope>IDENTIFICATION</scope>
    <source>
        <strain evidence="5">cv. Bd21</strain>
    </source>
</reference>
<dbReference type="Pfam" id="PF05266">
    <property type="entry name" value="DUF724"/>
    <property type="match status" value="1"/>
</dbReference>